<proteinExistence type="predicted"/>
<keyword evidence="4" id="KW-1185">Reference proteome</keyword>
<dbReference type="Proteomes" id="UP000634136">
    <property type="component" value="Unassembled WGS sequence"/>
</dbReference>
<feature type="region of interest" description="Disordered" evidence="1">
    <location>
        <begin position="497"/>
        <end position="532"/>
    </location>
</feature>
<feature type="domain" description="Retrotransposon Copia-like N-terminal" evidence="2">
    <location>
        <begin position="39"/>
        <end position="86"/>
    </location>
</feature>
<dbReference type="Pfam" id="PF14244">
    <property type="entry name" value="Retrotran_gag_3"/>
    <property type="match status" value="1"/>
</dbReference>
<evidence type="ECO:0000313" key="3">
    <source>
        <dbReference type="EMBL" id="KAF7844031.1"/>
    </source>
</evidence>
<dbReference type="InterPro" id="IPR029472">
    <property type="entry name" value="Copia-like_N"/>
</dbReference>
<evidence type="ECO:0000259" key="2">
    <source>
        <dbReference type="Pfam" id="PF14244"/>
    </source>
</evidence>
<dbReference type="PANTHER" id="PTHR37610">
    <property type="entry name" value="CCHC-TYPE DOMAIN-CONTAINING PROTEIN"/>
    <property type="match status" value="1"/>
</dbReference>
<feature type="compositionally biased region" description="Basic and acidic residues" evidence="1">
    <location>
        <begin position="517"/>
        <end position="526"/>
    </location>
</feature>
<feature type="region of interest" description="Disordered" evidence="1">
    <location>
        <begin position="1"/>
        <end position="26"/>
    </location>
</feature>
<feature type="compositionally biased region" description="Polar residues" evidence="1">
    <location>
        <begin position="7"/>
        <end position="26"/>
    </location>
</feature>
<gene>
    <name evidence="3" type="ORF">G2W53_000936</name>
</gene>
<evidence type="ECO:0000256" key="1">
    <source>
        <dbReference type="SAM" id="MobiDB-lite"/>
    </source>
</evidence>
<organism evidence="3 4">
    <name type="scientific">Senna tora</name>
    <dbReference type="NCBI Taxonomy" id="362788"/>
    <lineage>
        <taxon>Eukaryota</taxon>
        <taxon>Viridiplantae</taxon>
        <taxon>Streptophyta</taxon>
        <taxon>Embryophyta</taxon>
        <taxon>Tracheophyta</taxon>
        <taxon>Spermatophyta</taxon>
        <taxon>Magnoliopsida</taxon>
        <taxon>eudicotyledons</taxon>
        <taxon>Gunneridae</taxon>
        <taxon>Pentapetalae</taxon>
        <taxon>rosids</taxon>
        <taxon>fabids</taxon>
        <taxon>Fabales</taxon>
        <taxon>Fabaceae</taxon>
        <taxon>Caesalpinioideae</taxon>
        <taxon>Cassia clade</taxon>
        <taxon>Senna</taxon>
    </lineage>
</organism>
<dbReference type="AlphaFoldDB" id="A0A835CI62"/>
<comment type="caution">
    <text evidence="3">The sequence shown here is derived from an EMBL/GenBank/DDBJ whole genome shotgun (WGS) entry which is preliminary data.</text>
</comment>
<dbReference type="PANTHER" id="PTHR37610:SF40">
    <property type="entry name" value="OS01G0909600 PROTEIN"/>
    <property type="match status" value="1"/>
</dbReference>
<protein>
    <recommendedName>
        <fullName evidence="2">Retrotransposon Copia-like N-terminal domain-containing protein</fullName>
    </recommendedName>
</protein>
<dbReference type="OrthoDB" id="5544992at2759"/>
<accession>A0A835CI62</accession>
<evidence type="ECO:0000313" key="4">
    <source>
        <dbReference type="Proteomes" id="UP000634136"/>
    </source>
</evidence>
<name>A0A835CI62_9FABA</name>
<reference evidence="3" key="1">
    <citation type="submission" date="2020-09" db="EMBL/GenBank/DDBJ databases">
        <title>Genome-Enabled Discovery of Anthraquinone Biosynthesis in Senna tora.</title>
        <authorList>
            <person name="Kang S.-H."/>
            <person name="Pandey R.P."/>
            <person name="Lee C.-M."/>
            <person name="Sim J.-S."/>
            <person name="Jeong J.-T."/>
            <person name="Choi B.-S."/>
            <person name="Jung M."/>
            <person name="Ginzburg D."/>
            <person name="Zhao K."/>
            <person name="Won S.Y."/>
            <person name="Oh T.-J."/>
            <person name="Yu Y."/>
            <person name="Kim N.-H."/>
            <person name="Lee O.R."/>
            <person name="Lee T.-H."/>
            <person name="Bashyal P."/>
            <person name="Kim T.-S."/>
            <person name="Lee W.-H."/>
            <person name="Kawkins C."/>
            <person name="Kim C.-K."/>
            <person name="Kim J.S."/>
            <person name="Ahn B.O."/>
            <person name="Rhee S.Y."/>
            <person name="Sohng J.K."/>
        </authorList>
    </citation>
    <scope>NUCLEOTIDE SEQUENCE</scope>
    <source>
        <tissue evidence="3">Leaf</tissue>
    </source>
</reference>
<sequence>MAENRELSTSTGNNEDSGGLKSSNSASELNYRRDPYYLHPFDTTGLQLVANQLNQSNYMIWSRSMVIALRSKNKLGFVDGSLKQPEDRSSDVYQNWSFVDSVVTRWLLNSMCTDLYEAYMFTPTAHEIWKELEEKYGTSNRPQIFHVKKRLALLVRDEIYSANYVDQFLMGLGEAYESVVDNILLMDPIPSYNKVYAMVARVEMQRSVNTSVTNVIEASAMMAKGSDQQKSIADAVNIAVSNAVNTRFIDRKKEKASRYCTHFSRNGHTADTCFRKHGYPEWFKEYKIQKGKKSVESVNAVLDDGGAGSSQTGSEANKRTMSKIIQEELKKMLKGKSGGDESPIHASYFADFAGNIASKSCDYFGGNDKGVKWIVDSGASSHITGNLSLLSDTRKPKGSNTVQLPDGVIKNVDQLTKQQLAHGKMVKNLYVLMKKEEVQGAEVSNMLVCNSRISDNDHVLWHDSRLQIPQSTSENIQIHSEEVDSVEEVDRDGVVEEEQAEVDASQNSNSGVLMEAGNERHRQSSREKKKPSWMKDFVTFSSFYSFAPS</sequence>
<dbReference type="EMBL" id="JAAIUW010000001">
    <property type="protein sequence ID" value="KAF7844031.1"/>
    <property type="molecule type" value="Genomic_DNA"/>
</dbReference>